<dbReference type="Pfam" id="PF01814">
    <property type="entry name" value="Hemerythrin"/>
    <property type="match status" value="1"/>
</dbReference>
<dbReference type="Proteomes" id="UP000008867">
    <property type="component" value="Chromosome 2"/>
</dbReference>
<accession>E6ZUC5</accession>
<sequence length="242" mass="26535">MASIRTIASRNVHFLLQRSTLTASAIAPLSRTFTATATAAAMTSHRLLAEIKVDHDNLRDLLDRFTEAHKHKDVEHCSAIVNTIIHEAAVHSDAEEMSVYKLMEKFGMVTTAERDRDDHLHVKQAMSELDEHSISANGLDVYASLVYNACALFLEHALDEEKDQLPRLCSQLTADEEAKAVDDFLHARKLAPTRPHPAAPQTGGVAQKTVGAMGKAVDKAVEAGRKFVDVKHRHSDEVASAA</sequence>
<evidence type="ECO:0000259" key="1">
    <source>
        <dbReference type="Pfam" id="PF01814"/>
    </source>
</evidence>
<dbReference type="PANTHER" id="PTHR35585">
    <property type="entry name" value="HHE DOMAIN PROTEIN (AFU_ORTHOLOGUE AFUA_4G00730)"/>
    <property type="match status" value="1"/>
</dbReference>
<dbReference type="eggNOG" id="ENOG502S6K5">
    <property type="taxonomic scope" value="Eukaryota"/>
</dbReference>
<dbReference type="HOGENOM" id="CLU_079417_1_0_1"/>
<feature type="domain" description="Hemerythrin-like" evidence="1">
    <location>
        <begin position="48"/>
        <end position="168"/>
    </location>
</feature>
<dbReference type="AlphaFoldDB" id="E6ZUC5"/>
<dbReference type="VEuPathDB" id="FungiDB:sr12493"/>
<dbReference type="EMBL" id="FQ311441">
    <property type="protein sequence ID" value="CBQ70832.1"/>
    <property type="molecule type" value="Genomic_DNA"/>
</dbReference>
<dbReference type="Gene3D" id="1.20.120.520">
    <property type="entry name" value="nmb1532 protein domain like"/>
    <property type="match status" value="1"/>
</dbReference>
<name>E6ZUC5_SPORE</name>
<organism evidence="2 3">
    <name type="scientific">Sporisorium reilianum (strain SRZ2)</name>
    <name type="common">Maize head smut fungus</name>
    <dbReference type="NCBI Taxonomy" id="999809"/>
    <lineage>
        <taxon>Eukaryota</taxon>
        <taxon>Fungi</taxon>
        <taxon>Dikarya</taxon>
        <taxon>Basidiomycota</taxon>
        <taxon>Ustilaginomycotina</taxon>
        <taxon>Ustilaginomycetes</taxon>
        <taxon>Ustilaginales</taxon>
        <taxon>Ustilaginaceae</taxon>
        <taxon>Sporisorium</taxon>
    </lineage>
</organism>
<dbReference type="InterPro" id="IPR012312">
    <property type="entry name" value="Hemerythrin-like"/>
</dbReference>
<dbReference type="PANTHER" id="PTHR35585:SF1">
    <property type="entry name" value="HHE DOMAIN PROTEIN (AFU_ORTHOLOGUE AFUA_4G00730)"/>
    <property type="match status" value="1"/>
</dbReference>
<dbReference type="OrthoDB" id="9983919at2759"/>
<gene>
    <name evidence="2" type="ORF">sr12493</name>
</gene>
<evidence type="ECO:0000313" key="2">
    <source>
        <dbReference type="EMBL" id="CBQ70832.1"/>
    </source>
</evidence>
<keyword evidence="3" id="KW-1185">Reference proteome</keyword>
<evidence type="ECO:0000313" key="3">
    <source>
        <dbReference type="Proteomes" id="UP000008867"/>
    </source>
</evidence>
<protein>
    <recommendedName>
        <fullName evidence="1">Hemerythrin-like domain-containing protein</fullName>
    </recommendedName>
</protein>
<proteinExistence type="predicted"/>
<reference evidence="2 3" key="1">
    <citation type="journal article" date="2010" name="Science">
        <title>Pathogenicity determinants in smut fungi revealed by genome comparison.</title>
        <authorList>
            <person name="Schirawski J."/>
            <person name="Mannhaupt G."/>
            <person name="Muench K."/>
            <person name="Brefort T."/>
            <person name="Schipper K."/>
            <person name="Doehlemann G."/>
            <person name="Di Stasio M."/>
            <person name="Roessel N."/>
            <person name="Mendoza-Mendoza A."/>
            <person name="Pester D."/>
            <person name="Mueller O."/>
            <person name="Winterberg B."/>
            <person name="Meyer E."/>
            <person name="Ghareeb H."/>
            <person name="Wollenberg T."/>
            <person name="Muensterkoetter M."/>
            <person name="Wong P."/>
            <person name="Walter M."/>
            <person name="Stukenbrock E."/>
            <person name="Gueldener U."/>
            <person name="Kahmann R."/>
        </authorList>
    </citation>
    <scope>NUCLEOTIDE SEQUENCE [LARGE SCALE GENOMIC DNA]</scope>
    <source>
        <strain evidence="3">SRZ2</strain>
    </source>
</reference>